<keyword evidence="4" id="KW-1185">Reference proteome</keyword>
<feature type="signal peptide" evidence="2">
    <location>
        <begin position="1"/>
        <end position="19"/>
    </location>
</feature>
<evidence type="ECO:0000313" key="3">
    <source>
        <dbReference type="EMBL" id="QNU65996.1"/>
    </source>
</evidence>
<organism evidence="3 4">
    <name type="scientific">Ruminiclostridium herbifermentans</name>
    <dbReference type="NCBI Taxonomy" id="2488810"/>
    <lineage>
        <taxon>Bacteria</taxon>
        <taxon>Bacillati</taxon>
        <taxon>Bacillota</taxon>
        <taxon>Clostridia</taxon>
        <taxon>Eubacteriales</taxon>
        <taxon>Oscillospiraceae</taxon>
        <taxon>Ruminiclostridium</taxon>
    </lineage>
</organism>
<gene>
    <name evidence="3" type="ORF">EHE19_014030</name>
</gene>
<proteinExistence type="predicted"/>
<reference evidence="3 4" key="1">
    <citation type="submission" date="2020-09" db="EMBL/GenBank/DDBJ databases">
        <title>Characterization and genome sequencing of Ruminiclostridium sp. nov. MA18.</title>
        <authorList>
            <person name="Rettenmaier R."/>
            <person name="Kowollik M.-L."/>
            <person name="Liebl W."/>
            <person name="Zverlov V."/>
        </authorList>
    </citation>
    <scope>NUCLEOTIDE SEQUENCE [LARGE SCALE GENOMIC DNA]</scope>
    <source>
        <strain evidence="3 4">MA18</strain>
    </source>
</reference>
<name>A0A4V6ENZ5_9FIRM</name>
<evidence type="ECO:0000256" key="2">
    <source>
        <dbReference type="SAM" id="SignalP"/>
    </source>
</evidence>
<feature type="region of interest" description="Disordered" evidence="1">
    <location>
        <begin position="29"/>
        <end position="48"/>
    </location>
</feature>
<dbReference type="KEGG" id="rher:EHE19_014030"/>
<protein>
    <submittedName>
        <fullName evidence="3">Uncharacterized protein</fullName>
    </submittedName>
</protein>
<evidence type="ECO:0000313" key="4">
    <source>
        <dbReference type="Proteomes" id="UP000306409"/>
    </source>
</evidence>
<dbReference type="Gene3D" id="3.90.1010.20">
    <property type="match status" value="2"/>
</dbReference>
<keyword evidence="2" id="KW-0732">Signal</keyword>
<dbReference type="PROSITE" id="PS51257">
    <property type="entry name" value="PROKAR_LIPOPROTEIN"/>
    <property type="match status" value="1"/>
</dbReference>
<feature type="chain" id="PRO_5039677639" evidence="2">
    <location>
        <begin position="20"/>
        <end position="360"/>
    </location>
</feature>
<dbReference type="EMBL" id="CP061336">
    <property type="protein sequence ID" value="QNU65996.1"/>
    <property type="molecule type" value="Genomic_DNA"/>
</dbReference>
<dbReference type="Proteomes" id="UP000306409">
    <property type="component" value="Chromosome"/>
</dbReference>
<accession>A0A4V6ENZ5</accession>
<sequence>MKKIISLALSLTMAIMVFAGCGKQGEDNNAAGNTTGTPANTTTAIDTGTPATGDSVKTGFAVISSIAKSTDAGEKDGLAEVDSMIAAVTVDKDGKIEKCIIDAVQTKVNFSAQGKILTDLKTEVKTKNELGEAYGMKKASKIGKEWNEQAAAFANYVVGKTLDQVKGIAVNEEGTAGDAELASSVTVHIGDFIAVIEKAVLNAKELGAKSGDKLGLGVTTNIANSTDAGEKEGLAQAYSMYSVSTFDASGKITSSIIDASQTNVNFSKEGKITSDLNVSFKTKNELGDAYGMKKASKIGKEWNEQAEAFAKYAVGKTVNEIKGIAVNEEGITTEAELTSSVTVHVADFQKVIEKASANAK</sequence>
<dbReference type="AlphaFoldDB" id="A0A4V6ENZ5"/>
<dbReference type="OrthoDB" id="2026742at2"/>
<dbReference type="RefSeq" id="WP_137696744.1">
    <property type="nucleotide sequence ID" value="NZ_CP061336.1"/>
</dbReference>
<evidence type="ECO:0000256" key="1">
    <source>
        <dbReference type="SAM" id="MobiDB-lite"/>
    </source>
</evidence>